<keyword evidence="3" id="KW-1185">Reference proteome</keyword>
<dbReference type="PANTHER" id="PTHR47332">
    <property type="entry name" value="SET DOMAIN-CONTAINING PROTEIN 5"/>
    <property type="match status" value="1"/>
</dbReference>
<evidence type="ECO:0000259" key="1">
    <source>
        <dbReference type="PROSITE" id="PS50280"/>
    </source>
</evidence>
<feature type="domain" description="SET" evidence="1">
    <location>
        <begin position="22"/>
        <end position="131"/>
    </location>
</feature>
<proteinExistence type="predicted"/>
<evidence type="ECO:0000313" key="3">
    <source>
        <dbReference type="Proteomes" id="UP000053257"/>
    </source>
</evidence>
<gene>
    <name evidence="2" type="ORF">PHLGIDRAFT_120647</name>
</gene>
<dbReference type="OrthoDB" id="265717at2759"/>
<dbReference type="PANTHER" id="PTHR47332:SF4">
    <property type="entry name" value="SET DOMAIN-CONTAINING PROTEIN 5"/>
    <property type="match status" value="1"/>
</dbReference>
<dbReference type="Pfam" id="PF00856">
    <property type="entry name" value="SET"/>
    <property type="match status" value="1"/>
</dbReference>
<dbReference type="PROSITE" id="PS50280">
    <property type="entry name" value="SET"/>
    <property type="match status" value="1"/>
</dbReference>
<dbReference type="HOGENOM" id="CLU_028281_0_0_1"/>
<dbReference type="InterPro" id="IPR046341">
    <property type="entry name" value="SET_dom_sf"/>
</dbReference>
<dbReference type="AlphaFoldDB" id="A0A0C3S741"/>
<accession>A0A0C3S741</accession>
<reference evidence="2 3" key="1">
    <citation type="journal article" date="2014" name="PLoS Genet.">
        <title>Analysis of the Phlebiopsis gigantea genome, transcriptome and secretome provides insight into its pioneer colonization strategies of wood.</title>
        <authorList>
            <person name="Hori C."/>
            <person name="Ishida T."/>
            <person name="Igarashi K."/>
            <person name="Samejima M."/>
            <person name="Suzuki H."/>
            <person name="Master E."/>
            <person name="Ferreira P."/>
            <person name="Ruiz-Duenas F.J."/>
            <person name="Held B."/>
            <person name="Canessa P."/>
            <person name="Larrondo L.F."/>
            <person name="Schmoll M."/>
            <person name="Druzhinina I.S."/>
            <person name="Kubicek C.P."/>
            <person name="Gaskell J.A."/>
            <person name="Kersten P."/>
            <person name="St John F."/>
            <person name="Glasner J."/>
            <person name="Sabat G."/>
            <person name="Splinter BonDurant S."/>
            <person name="Syed K."/>
            <person name="Yadav J."/>
            <person name="Mgbeahuruike A.C."/>
            <person name="Kovalchuk A."/>
            <person name="Asiegbu F.O."/>
            <person name="Lackner G."/>
            <person name="Hoffmeister D."/>
            <person name="Rencoret J."/>
            <person name="Gutierrez A."/>
            <person name="Sun H."/>
            <person name="Lindquist E."/>
            <person name="Barry K."/>
            <person name="Riley R."/>
            <person name="Grigoriev I.V."/>
            <person name="Henrissat B."/>
            <person name="Kues U."/>
            <person name="Berka R.M."/>
            <person name="Martinez A.T."/>
            <person name="Covert S.F."/>
            <person name="Blanchette R.A."/>
            <person name="Cullen D."/>
        </authorList>
    </citation>
    <scope>NUCLEOTIDE SEQUENCE [LARGE SCALE GENOMIC DNA]</scope>
    <source>
        <strain evidence="2 3">11061_1 CR5-6</strain>
    </source>
</reference>
<evidence type="ECO:0000313" key="2">
    <source>
        <dbReference type="EMBL" id="KIP04480.1"/>
    </source>
</evidence>
<dbReference type="Gene3D" id="2.170.270.10">
    <property type="entry name" value="SET domain"/>
    <property type="match status" value="1"/>
</dbReference>
<dbReference type="InterPro" id="IPR053185">
    <property type="entry name" value="SET_domain_protein"/>
</dbReference>
<dbReference type="CDD" id="cd20071">
    <property type="entry name" value="SET_SMYD"/>
    <property type="match status" value="1"/>
</dbReference>
<dbReference type="EMBL" id="KN840572">
    <property type="protein sequence ID" value="KIP04480.1"/>
    <property type="molecule type" value="Genomic_DNA"/>
</dbReference>
<dbReference type="SUPFAM" id="SSF82199">
    <property type="entry name" value="SET domain"/>
    <property type="match status" value="1"/>
</dbReference>
<dbReference type="SMART" id="SM00317">
    <property type="entry name" value="SET"/>
    <property type="match status" value="1"/>
</dbReference>
<dbReference type="Proteomes" id="UP000053257">
    <property type="component" value="Unassembled WGS sequence"/>
</dbReference>
<dbReference type="STRING" id="745531.A0A0C3S741"/>
<protein>
    <recommendedName>
        <fullName evidence="1">SET domain-containing protein</fullName>
    </recommendedName>
</protein>
<sequence length="290" mass="30710">MDTLGASSSPPAPTAEPWELTDGLAVEAIPGKGQGVRARRPFARGETVLAEAALFTQSLRRTNASTNVLPCGGNDAHGHVAARGGLFLRGARFNSSCVPNVNNHWDAARGLLVFRALRDIAPGEELCLAYGRLLATRAARRAEMRAKFGFECACEACALTGRALAESDARRESLGSMYAAHLQGAYGDPMDGLGEAVLAVRMLREEQLPVYASSFYYSGFHCCAAVADYRSAKAWAAKAFDASRAAFGADHASRWKRLVSDPSSYAAAGSLGKRTLAGPDSPLWAVLGLS</sequence>
<name>A0A0C3S741_PHLG1</name>
<dbReference type="InterPro" id="IPR001214">
    <property type="entry name" value="SET_dom"/>
</dbReference>
<organism evidence="2 3">
    <name type="scientific">Phlebiopsis gigantea (strain 11061_1 CR5-6)</name>
    <name type="common">White-rot fungus</name>
    <name type="synonym">Peniophora gigantea</name>
    <dbReference type="NCBI Taxonomy" id="745531"/>
    <lineage>
        <taxon>Eukaryota</taxon>
        <taxon>Fungi</taxon>
        <taxon>Dikarya</taxon>
        <taxon>Basidiomycota</taxon>
        <taxon>Agaricomycotina</taxon>
        <taxon>Agaricomycetes</taxon>
        <taxon>Polyporales</taxon>
        <taxon>Phanerochaetaceae</taxon>
        <taxon>Phlebiopsis</taxon>
    </lineage>
</organism>